<keyword evidence="2 8" id="KW-0349">Heme</keyword>
<evidence type="ECO:0000256" key="4">
    <source>
        <dbReference type="ARBA" id="ARBA00022729"/>
    </source>
</evidence>
<dbReference type="GO" id="GO:0046872">
    <property type="term" value="F:metal ion binding"/>
    <property type="evidence" value="ECO:0007669"/>
    <property type="project" value="UniProtKB-KW"/>
</dbReference>
<proteinExistence type="predicted"/>
<dbReference type="Proteomes" id="UP000761264">
    <property type="component" value="Unassembled WGS sequence"/>
</dbReference>
<dbReference type="InterPro" id="IPR036909">
    <property type="entry name" value="Cyt_c-like_dom_sf"/>
</dbReference>
<keyword evidence="5" id="KW-0574">Periplasm</keyword>
<protein>
    <submittedName>
        <fullName evidence="12">Cytochrome-c peroxidase</fullName>
    </submittedName>
</protein>
<sequence length="382" mass="42207">MTAYKSIGAVMLAAVLTAPVMSGPALADNPRPEGLAALGPPPIPADNPMTEAKIELGKMLFFDPLISGNNAMPCSACHLPDAGWAVQDRISFGYPGTTHWRNSQTIINSAYYSKLFWAGSSKSLEAQARSAARGGVAGNGEDDMMEARLAFVPTYRERFAEVFGDDWPNIRHAYMAIAAFQRTLVQTDTPFDNYMRGDDSALSDQQKRGLDLFAGKANCIACHSGPLLSDEQYYNLGVPPYEGWEDDELAQITFRFELYAKGSTEELYRHTKDDPGLYFRSKDKRHKGKFRTPSLRYTKYTFPYMHNGMLETLRDVVVFYNDGGGENEFAETKSPLMQPLGLSDSEVDDLVAFLESLSGDEILMDEPALPVMEPLPAATAQN</sequence>
<evidence type="ECO:0000313" key="12">
    <source>
        <dbReference type="EMBL" id="NIA69923.1"/>
    </source>
</evidence>
<keyword evidence="12" id="KW-0575">Peroxidase</keyword>
<dbReference type="EMBL" id="JAAQPH010000011">
    <property type="protein sequence ID" value="NIA69923.1"/>
    <property type="molecule type" value="Genomic_DNA"/>
</dbReference>
<dbReference type="InterPro" id="IPR004852">
    <property type="entry name" value="Di-haem_cyt_c_peroxidsae"/>
</dbReference>
<comment type="subcellular location">
    <subcellularLocation>
        <location evidence="1">Periplasm</location>
    </subcellularLocation>
</comment>
<feature type="domain" description="Cytochrome c" evidence="11">
    <location>
        <begin position="204"/>
        <end position="358"/>
    </location>
</feature>
<evidence type="ECO:0000256" key="9">
    <source>
        <dbReference type="PIRSR" id="PIRSR000294-2"/>
    </source>
</evidence>
<evidence type="ECO:0000256" key="8">
    <source>
        <dbReference type="PIRSR" id="PIRSR000294-1"/>
    </source>
</evidence>
<evidence type="ECO:0000256" key="6">
    <source>
        <dbReference type="ARBA" id="ARBA00023002"/>
    </source>
</evidence>
<dbReference type="GO" id="GO:0004130">
    <property type="term" value="F:cytochrome-c peroxidase activity"/>
    <property type="evidence" value="ECO:0007669"/>
    <property type="project" value="TreeGrafter"/>
</dbReference>
<keyword evidence="7 9" id="KW-0408">Iron</keyword>
<feature type="binding site" description="covalent" evidence="8">
    <location>
        <position position="222"/>
    </location>
    <ligand>
        <name>heme c</name>
        <dbReference type="ChEBI" id="CHEBI:61717"/>
        <label>2</label>
    </ligand>
</feature>
<dbReference type="GO" id="GO:0009055">
    <property type="term" value="F:electron transfer activity"/>
    <property type="evidence" value="ECO:0007669"/>
    <property type="project" value="InterPro"/>
</dbReference>
<feature type="domain" description="Cytochrome c" evidence="11">
    <location>
        <begin position="52"/>
        <end position="156"/>
    </location>
</feature>
<feature type="binding site" description="covalent" evidence="8">
    <location>
        <position position="74"/>
    </location>
    <ligand>
        <name>heme c</name>
        <dbReference type="ChEBI" id="CHEBI:61717"/>
        <label>1</label>
    </ligand>
</feature>
<feature type="chain" id="PRO_5036686551" evidence="10">
    <location>
        <begin position="28"/>
        <end position="382"/>
    </location>
</feature>
<evidence type="ECO:0000256" key="1">
    <source>
        <dbReference type="ARBA" id="ARBA00004418"/>
    </source>
</evidence>
<evidence type="ECO:0000256" key="3">
    <source>
        <dbReference type="ARBA" id="ARBA00022723"/>
    </source>
</evidence>
<dbReference type="GO" id="GO:0020037">
    <property type="term" value="F:heme binding"/>
    <property type="evidence" value="ECO:0007669"/>
    <property type="project" value="InterPro"/>
</dbReference>
<evidence type="ECO:0000313" key="13">
    <source>
        <dbReference type="Proteomes" id="UP000761264"/>
    </source>
</evidence>
<dbReference type="Pfam" id="PF03150">
    <property type="entry name" value="CCP_MauG"/>
    <property type="match status" value="1"/>
</dbReference>
<dbReference type="InterPro" id="IPR051395">
    <property type="entry name" value="Cytochrome_c_Peroxidase/MauG"/>
</dbReference>
<dbReference type="RefSeq" id="WP_167226022.1">
    <property type="nucleotide sequence ID" value="NZ_JAAQPH010000011.1"/>
</dbReference>
<dbReference type="PROSITE" id="PS51007">
    <property type="entry name" value="CYTC"/>
    <property type="match status" value="2"/>
</dbReference>
<dbReference type="InterPro" id="IPR009056">
    <property type="entry name" value="Cyt_c-like_dom"/>
</dbReference>
<evidence type="ECO:0000256" key="5">
    <source>
        <dbReference type="ARBA" id="ARBA00022764"/>
    </source>
</evidence>
<evidence type="ECO:0000256" key="10">
    <source>
        <dbReference type="SAM" id="SignalP"/>
    </source>
</evidence>
<feature type="signal peptide" evidence="10">
    <location>
        <begin position="1"/>
        <end position="27"/>
    </location>
</feature>
<evidence type="ECO:0000256" key="7">
    <source>
        <dbReference type="ARBA" id="ARBA00023004"/>
    </source>
</evidence>
<name>A0A967EYT9_9PROT</name>
<reference evidence="12" key="1">
    <citation type="submission" date="2020-03" db="EMBL/GenBank/DDBJ databases">
        <title>Genome of Pelagibius litoralis DSM 21314T.</title>
        <authorList>
            <person name="Wang G."/>
        </authorList>
    </citation>
    <scope>NUCLEOTIDE SEQUENCE</scope>
    <source>
        <strain evidence="12">DSM 21314</strain>
    </source>
</reference>
<dbReference type="PIRSF" id="PIRSF000294">
    <property type="entry name" value="Cytochrome-c_peroxidase"/>
    <property type="match status" value="1"/>
</dbReference>
<keyword evidence="6" id="KW-0560">Oxidoreductase</keyword>
<organism evidence="12 13">
    <name type="scientific">Pelagibius litoralis</name>
    <dbReference type="NCBI Taxonomy" id="374515"/>
    <lineage>
        <taxon>Bacteria</taxon>
        <taxon>Pseudomonadati</taxon>
        <taxon>Pseudomonadota</taxon>
        <taxon>Alphaproteobacteria</taxon>
        <taxon>Rhodospirillales</taxon>
        <taxon>Rhodovibrionaceae</taxon>
        <taxon>Pelagibius</taxon>
    </lineage>
</organism>
<accession>A0A967EYT9</accession>
<evidence type="ECO:0000256" key="2">
    <source>
        <dbReference type="ARBA" id="ARBA00022617"/>
    </source>
</evidence>
<feature type="binding site" description="axial binding residue" evidence="9">
    <location>
        <position position="223"/>
    </location>
    <ligand>
        <name>heme c</name>
        <dbReference type="ChEBI" id="CHEBI:61717"/>
        <label>2</label>
    </ligand>
    <ligandPart>
        <name>Fe</name>
        <dbReference type="ChEBI" id="CHEBI:18248"/>
    </ligandPart>
</feature>
<keyword evidence="13" id="KW-1185">Reference proteome</keyword>
<comment type="cofactor">
    <cofactor evidence="8">
        <name>heme</name>
        <dbReference type="ChEBI" id="CHEBI:30413"/>
    </cofactor>
    <text evidence="8">Binds 2 heme groups.</text>
</comment>
<keyword evidence="3 9" id="KW-0479">Metal-binding</keyword>
<dbReference type="InterPro" id="IPR026259">
    <property type="entry name" value="MauG/Cytc_peroxidase"/>
</dbReference>
<dbReference type="PANTHER" id="PTHR30600:SF10">
    <property type="entry name" value="BLL6722 PROTEIN"/>
    <property type="match status" value="1"/>
</dbReference>
<gene>
    <name evidence="12" type="ORF">HBA54_15070</name>
</gene>
<keyword evidence="4 10" id="KW-0732">Signal</keyword>
<evidence type="ECO:0000259" key="11">
    <source>
        <dbReference type="PROSITE" id="PS51007"/>
    </source>
</evidence>
<dbReference type="AlphaFoldDB" id="A0A967EYT9"/>
<feature type="binding site" description="axial binding residue" evidence="9">
    <location>
        <position position="78"/>
    </location>
    <ligand>
        <name>heme c</name>
        <dbReference type="ChEBI" id="CHEBI:61717"/>
        <label>1</label>
    </ligand>
    <ligandPart>
        <name>Fe</name>
        <dbReference type="ChEBI" id="CHEBI:18248"/>
    </ligandPart>
</feature>
<feature type="binding site" description="covalent" evidence="8">
    <location>
        <position position="219"/>
    </location>
    <ligand>
        <name>heme c</name>
        <dbReference type="ChEBI" id="CHEBI:61717"/>
        <label>2</label>
    </ligand>
</feature>
<dbReference type="SUPFAM" id="SSF46626">
    <property type="entry name" value="Cytochrome c"/>
    <property type="match status" value="2"/>
</dbReference>
<comment type="caution">
    <text evidence="12">The sequence shown here is derived from an EMBL/GenBank/DDBJ whole genome shotgun (WGS) entry which is preliminary data.</text>
</comment>
<dbReference type="PANTHER" id="PTHR30600">
    <property type="entry name" value="CYTOCHROME C PEROXIDASE-RELATED"/>
    <property type="match status" value="1"/>
</dbReference>
<feature type="binding site" description="covalent" evidence="8">
    <location>
        <position position="77"/>
    </location>
    <ligand>
        <name>heme c</name>
        <dbReference type="ChEBI" id="CHEBI:61717"/>
        <label>1</label>
    </ligand>
</feature>
<comment type="PTM">
    <text evidence="8">Binds 2 heme groups per subunit.</text>
</comment>
<dbReference type="GO" id="GO:0042597">
    <property type="term" value="C:periplasmic space"/>
    <property type="evidence" value="ECO:0007669"/>
    <property type="project" value="UniProtKB-SubCell"/>
</dbReference>
<dbReference type="Gene3D" id="1.10.760.10">
    <property type="entry name" value="Cytochrome c-like domain"/>
    <property type="match status" value="2"/>
</dbReference>